<dbReference type="PANTHER" id="PTHR11910">
    <property type="entry name" value="ATP SYNTHASE DELTA CHAIN"/>
    <property type="match status" value="1"/>
</dbReference>
<dbReference type="HAMAP" id="MF_01416">
    <property type="entry name" value="ATP_synth_delta_bact"/>
    <property type="match status" value="1"/>
</dbReference>
<dbReference type="AlphaFoldDB" id="A0A1Y2T2A5"/>
<dbReference type="NCBIfam" id="NF004402">
    <property type="entry name" value="PRK05758.2-2"/>
    <property type="match status" value="1"/>
</dbReference>
<comment type="function">
    <text evidence="7">F(1)F(0) ATP synthase produces ATP from ADP in the presence of a proton or sodium gradient. F-type ATPases consist of two structural domains, F(1) containing the extramembraneous catalytic core and F(0) containing the membrane proton channel, linked together by a central stalk and a peripheral stalk. During catalysis, ATP synthesis in the catalytic domain of F(1) is coupled via a rotary mechanism of the central stalk subunits to proton translocation.</text>
</comment>
<name>A0A1Y2T2A5_SYMTR</name>
<evidence type="ECO:0000256" key="5">
    <source>
        <dbReference type="ARBA" id="ARBA00023136"/>
    </source>
</evidence>
<evidence type="ECO:0000256" key="6">
    <source>
        <dbReference type="ARBA" id="ARBA00023310"/>
    </source>
</evidence>
<dbReference type="NCBIfam" id="NF004403">
    <property type="entry name" value="PRK05758.2-4"/>
    <property type="match status" value="1"/>
</dbReference>
<comment type="caution">
    <text evidence="8">The sequence shown here is derived from an EMBL/GenBank/DDBJ whole genome shotgun (WGS) entry which is preliminary data.</text>
</comment>
<dbReference type="SUPFAM" id="SSF47928">
    <property type="entry name" value="N-terminal domain of the delta subunit of the F1F0-ATP synthase"/>
    <property type="match status" value="1"/>
</dbReference>
<dbReference type="InterPro" id="IPR026015">
    <property type="entry name" value="ATP_synth_OSCP/delta_N_sf"/>
</dbReference>
<comment type="similarity">
    <text evidence="7">Belongs to the ATPase delta chain family.</text>
</comment>
<accession>A0A1Y2T2A5</accession>
<comment type="function">
    <text evidence="7">This protein is part of the stalk that links CF(0) to CF(1). It either transmits conformational changes from CF(0) to CF(1) or is implicated in proton conduction.</text>
</comment>
<keyword evidence="3 7" id="KW-0375">Hydrogen ion transport</keyword>
<keyword evidence="2 7" id="KW-0813">Transport</keyword>
<keyword evidence="4 7" id="KW-0406">Ion transport</keyword>
<evidence type="ECO:0000256" key="4">
    <source>
        <dbReference type="ARBA" id="ARBA00023065"/>
    </source>
</evidence>
<dbReference type="GO" id="GO:0046933">
    <property type="term" value="F:proton-transporting ATP synthase activity, rotational mechanism"/>
    <property type="evidence" value="ECO:0007669"/>
    <property type="project" value="UniProtKB-UniRule"/>
</dbReference>
<dbReference type="Proteomes" id="UP000194267">
    <property type="component" value="Unassembled WGS sequence"/>
</dbReference>
<dbReference type="GO" id="GO:0005886">
    <property type="term" value="C:plasma membrane"/>
    <property type="evidence" value="ECO:0007669"/>
    <property type="project" value="UniProtKB-SubCell"/>
</dbReference>
<comment type="subcellular location">
    <subcellularLocation>
        <location evidence="7">Cell membrane</location>
        <topology evidence="7">Peripheral membrane protein</topology>
    </subcellularLocation>
    <subcellularLocation>
        <location evidence="1">Membrane</location>
    </subcellularLocation>
</comment>
<dbReference type="Gene3D" id="1.10.520.20">
    <property type="entry name" value="N-terminal domain of the delta subunit of the F1F0-ATP synthase"/>
    <property type="match status" value="1"/>
</dbReference>
<evidence type="ECO:0000256" key="2">
    <source>
        <dbReference type="ARBA" id="ARBA00022448"/>
    </source>
</evidence>
<dbReference type="InterPro" id="IPR000711">
    <property type="entry name" value="ATPase_OSCP/dsu"/>
</dbReference>
<sequence length="186" mass="21054">MMNHAVARRYARALFELAQEKGLLDQVNRELELVVSMYETDSYLRAFMNDQRISPSQKRKVLASVLEGKVSPLVLHFLYVVVQKRREPHLPSMYRAFQDLANEAMGVVEVEVRSAVPLAEETARNLEAKLTAKLGKRVKLRTQVAPELIGGLAVRVGDTLMDGSVRTRLRRMHERLISAQSNVIEG</sequence>
<organism evidence="8 9">
    <name type="scientific">Symbiobacterium thermophilum</name>
    <dbReference type="NCBI Taxonomy" id="2734"/>
    <lineage>
        <taxon>Bacteria</taxon>
        <taxon>Bacillati</taxon>
        <taxon>Bacillota</taxon>
        <taxon>Clostridia</taxon>
        <taxon>Eubacteriales</taxon>
        <taxon>Symbiobacteriaceae</taxon>
        <taxon>Symbiobacterium</taxon>
    </lineage>
</organism>
<dbReference type="NCBIfam" id="TIGR01145">
    <property type="entry name" value="ATP_synt_delta"/>
    <property type="match status" value="1"/>
</dbReference>
<protein>
    <recommendedName>
        <fullName evidence="7">ATP synthase subunit delta</fullName>
    </recommendedName>
    <alternativeName>
        <fullName evidence="7">ATP synthase F(1) sector subunit delta</fullName>
    </alternativeName>
    <alternativeName>
        <fullName evidence="7">F-type ATPase subunit delta</fullName>
        <shortName evidence="7">F-ATPase subunit delta</shortName>
    </alternativeName>
</protein>
<dbReference type="EMBL" id="LWLV01001457">
    <property type="protein sequence ID" value="OTA40610.1"/>
    <property type="molecule type" value="Genomic_DNA"/>
</dbReference>
<evidence type="ECO:0000313" key="9">
    <source>
        <dbReference type="Proteomes" id="UP000194267"/>
    </source>
</evidence>
<dbReference type="PRINTS" id="PR00125">
    <property type="entry name" value="ATPASEDELTA"/>
</dbReference>
<gene>
    <name evidence="7" type="primary">atpH</name>
    <name evidence="8" type="ORF">A6D92_15305</name>
</gene>
<reference evidence="9" key="1">
    <citation type="submission" date="2016-04" db="EMBL/GenBank/DDBJ databases">
        <authorList>
            <person name="Antunes L.P."/>
            <person name="Martins L.F."/>
            <person name="Pereira R.V."/>
            <person name="Thomas A.M."/>
            <person name="Barbosa D."/>
            <person name="Nascimento L."/>
            <person name="Silva G.M."/>
            <person name="Condomitti G.W."/>
            <person name="Digiampietri L.A."/>
            <person name="Lombardi K.C."/>
            <person name="Ramos P.L."/>
            <person name="Quaggio R.B."/>
            <person name="Oliveira J.C."/>
            <person name="Pascon R.C."/>
            <person name="Cruz J.B."/>
            <person name="Silva A.M."/>
            <person name="Setubal J.C."/>
        </authorList>
    </citation>
    <scope>NUCLEOTIDE SEQUENCE [LARGE SCALE GENOMIC DNA]</scope>
</reference>
<evidence type="ECO:0000256" key="7">
    <source>
        <dbReference type="HAMAP-Rule" id="MF_01416"/>
    </source>
</evidence>
<keyword evidence="7" id="KW-1003">Cell membrane</keyword>
<evidence type="ECO:0000313" key="8">
    <source>
        <dbReference type="EMBL" id="OTA40610.1"/>
    </source>
</evidence>
<proteinExistence type="inferred from homology"/>
<evidence type="ECO:0000256" key="1">
    <source>
        <dbReference type="ARBA" id="ARBA00004370"/>
    </source>
</evidence>
<keyword evidence="7" id="KW-0139">CF(1)</keyword>
<dbReference type="Pfam" id="PF00213">
    <property type="entry name" value="OSCP"/>
    <property type="match status" value="1"/>
</dbReference>
<keyword evidence="5 7" id="KW-0472">Membrane</keyword>
<evidence type="ECO:0000256" key="3">
    <source>
        <dbReference type="ARBA" id="ARBA00022781"/>
    </source>
</evidence>
<dbReference type="GO" id="GO:0045259">
    <property type="term" value="C:proton-transporting ATP synthase complex"/>
    <property type="evidence" value="ECO:0007669"/>
    <property type="project" value="UniProtKB-KW"/>
</dbReference>
<keyword evidence="6 7" id="KW-0066">ATP synthesis</keyword>